<comment type="similarity">
    <text evidence="2">Belongs to the VirD4/TraG family.</text>
</comment>
<keyword evidence="5" id="KW-1133">Transmembrane helix</keyword>
<organism evidence="8 9">
    <name type="scientific">Profundibacter amoris</name>
    <dbReference type="NCBI Taxonomy" id="2171755"/>
    <lineage>
        <taxon>Bacteria</taxon>
        <taxon>Pseudomonadati</taxon>
        <taxon>Pseudomonadota</taxon>
        <taxon>Alphaproteobacteria</taxon>
        <taxon>Rhodobacterales</taxon>
        <taxon>Paracoccaceae</taxon>
        <taxon>Profundibacter</taxon>
    </lineage>
</organism>
<dbReference type="InterPro" id="IPR003688">
    <property type="entry name" value="TraG/VirD4"/>
</dbReference>
<evidence type="ECO:0000256" key="4">
    <source>
        <dbReference type="ARBA" id="ARBA00022692"/>
    </source>
</evidence>
<reference evidence="8 9" key="1">
    <citation type="submission" date="2018-09" db="EMBL/GenBank/DDBJ databases">
        <title>Profundibacter amoris BAR1 gen. nov., sp. nov., a new member of the Roseobacter clade isolated at Lokis Castle Vent Field on the Arctic Mid-Oceanic Ridge.</title>
        <authorList>
            <person name="Le Moine Bauer S."/>
            <person name="Sjoeberg A.G."/>
            <person name="L'Haridon S."/>
            <person name="Stokke R."/>
            <person name="Roalkvam I."/>
            <person name="Steen I.H."/>
            <person name="Dahle H."/>
        </authorList>
    </citation>
    <scope>NUCLEOTIDE SEQUENCE [LARGE SCALE GENOMIC DNA]</scope>
    <source>
        <strain evidence="8 9">BAR1</strain>
    </source>
</reference>
<keyword evidence="3" id="KW-1003">Cell membrane</keyword>
<dbReference type="EMBL" id="CP032125">
    <property type="protein sequence ID" value="AXX98090.1"/>
    <property type="molecule type" value="Genomic_DNA"/>
</dbReference>
<dbReference type="SUPFAM" id="SSF52540">
    <property type="entry name" value="P-loop containing nucleoside triphosphate hydrolases"/>
    <property type="match status" value="1"/>
</dbReference>
<protein>
    <submittedName>
        <fullName evidence="8">Type IV secretory system conjugative DNA transfer family protein</fullName>
    </submittedName>
</protein>
<dbReference type="OrthoDB" id="9759295at2"/>
<dbReference type="AlphaFoldDB" id="A0A347UGW2"/>
<keyword evidence="4" id="KW-0812">Transmembrane</keyword>
<sequence>MRGCSMTKPVKRLLGINKKDSRPIFSPKDSHSMLLSAAGGGKTTCGAIPWILSLLADTTRAIVVNDCKDGEIARQLAALCQRYGRKVAVIDDFSVLGADCPFRISLSPFGSIFQAAGIEASGELVFAMDNAAHALIPEPPNDAKNQYFRDWPRLLLEFCIYALASRDLHLAVPGGVWSMLADPELLLSAARIAVEEDDANLRALGADILDMERHNKEHWGQHRSAALKALRIYSAASPLHNAGRKAALTHEQLLKERYVIFIVGPQRHMARLGPHYALHLQSFTDAVLSGADAKVDFILDEATNAPLKSLISAMTVIRGYGGNLHFIAQSRSEIQRAYSEKETATIEENAIIKQYFGFSSFEECERISRAIGETLTQQHSMGLSSASLDYTSNIGTGKDRLISAERLMRMRPDEQLIHVKNVGWILCNKVAQHQIAPFCHGELADNPLEGPQLPPDPKVSIEIKKAHRQ</sequence>
<dbReference type="CDD" id="cd01127">
    <property type="entry name" value="TrwB_TraG_TraD_VirD4"/>
    <property type="match status" value="1"/>
</dbReference>
<evidence type="ECO:0000313" key="9">
    <source>
        <dbReference type="Proteomes" id="UP000261704"/>
    </source>
</evidence>
<feature type="region of interest" description="Disordered" evidence="7">
    <location>
        <begin position="447"/>
        <end position="469"/>
    </location>
</feature>
<proteinExistence type="inferred from homology"/>
<dbReference type="InterPro" id="IPR051539">
    <property type="entry name" value="T4SS-coupling_protein"/>
</dbReference>
<dbReference type="GO" id="GO:0005886">
    <property type="term" value="C:plasma membrane"/>
    <property type="evidence" value="ECO:0007669"/>
    <property type="project" value="UniProtKB-SubCell"/>
</dbReference>
<evidence type="ECO:0000256" key="5">
    <source>
        <dbReference type="ARBA" id="ARBA00022989"/>
    </source>
</evidence>
<keyword evidence="6" id="KW-0472">Membrane</keyword>
<evidence type="ECO:0000256" key="1">
    <source>
        <dbReference type="ARBA" id="ARBA00004651"/>
    </source>
</evidence>
<evidence type="ECO:0000256" key="3">
    <source>
        <dbReference type="ARBA" id="ARBA00022475"/>
    </source>
</evidence>
<accession>A0A347UGW2</accession>
<evidence type="ECO:0000256" key="6">
    <source>
        <dbReference type="ARBA" id="ARBA00023136"/>
    </source>
</evidence>
<dbReference type="PANTHER" id="PTHR37937:SF1">
    <property type="entry name" value="CONJUGATIVE TRANSFER: DNA TRANSPORT"/>
    <property type="match status" value="1"/>
</dbReference>
<dbReference type="Proteomes" id="UP000261704">
    <property type="component" value="Chromosome"/>
</dbReference>
<dbReference type="Gene3D" id="3.40.50.300">
    <property type="entry name" value="P-loop containing nucleotide triphosphate hydrolases"/>
    <property type="match status" value="1"/>
</dbReference>
<evidence type="ECO:0000256" key="2">
    <source>
        <dbReference type="ARBA" id="ARBA00008806"/>
    </source>
</evidence>
<keyword evidence="9" id="KW-1185">Reference proteome</keyword>
<comment type="subcellular location">
    <subcellularLocation>
        <location evidence="1">Cell membrane</location>
        <topology evidence="1">Multi-pass membrane protein</topology>
    </subcellularLocation>
</comment>
<dbReference type="InterPro" id="IPR027417">
    <property type="entry name" value="P-loop_NTPase"/>
</dbReference>
<gene>
    <name evidence="8" type="ORF">BAR1_09185</name>
</gene>
<feature type="compositionally biased region" description="Basic and acidic residues" evidence="7">
    <location>
        <begin position="459"/>
        <end position="469"/>
    </location>
</feature>
<name>A0A347UGW2_9RHOB</name>
<dbReference type="Pfam" id="PF02534">
    <property type="entry name" value="T4SS-DNA_transf"/>
    <property type="match status" value="1"/>
</dbReference>
<dbReference type="KEGG" id="pamo:BAR1_09185"/>
<evidence type="ECO:0000256" key="7">
    <source>
        <dbReference type="SAM" id="MobiDB-lite"/>
    </source>
</evidence>
<dbReference type="PANTHER" id="PTHR37937">
    <property type="entry name" value="CONJUGATIVE TRANSFER: DNA TRANSPORT"/>
    <property type="match status" value="1"/>
</dbReference>
<evidence type="ECO:0000313" key="8">
    <source>
        <dbReference type="EMBL" id="AXX98090.1"/>
    </source>
</evidence>